<organism evidence="5 6">
    <name type="scientific">Micractinium conductrix</name>
    <dbReference type="NCBI Taxonomy" id="554055"/>
    <lineage>
        <taxon>Eukaryota</taxon>
        <taxon>Viridiplantae</taxon>
        <taxon>Chlorophyta</taxon>
        <taxon>core chlorophytes</taxon>
        <taxon>Trebouxiophyceae</taxon>
        <taxon>Chlorellales</taxon>
        <taxon>Chlorellaceae</taxon>
        <taxon>Chlorella clade</taxon>
        <taxon>Micractinium</taxon>
    </lineage>
</organism>
<evidence type="ECO:0000259" key="4">
    <source>
        <dbReference type="PROSITE" id="PS51360"/>
    </source>
</evidence>
<dbReference type="GO" id="GO:0008270">
    <property type="term" value="F:zinc ion binding"/>
    <property type="evidence" value="ECO:0007669"/>
    <property type="project" value="UniProtKB-KW"/>
</dbReference>
<feature type="compositionally biased region" description="Low complexity" evidence="3">
    <location>
        <begin position="567"/>
        <end position="585"/>
    </location>
</feature>
<dbReference type="InterPro" id="IPR011042">
    <property type="entry name" value="6-blade_b-propeller_TolB-like"/>
</dbReference>
<feature type="compositionally biased region" description="Basic residues" evidence="3">
    <location>
        <begin position="52"/>
        <end position="75"/>
    </location>
</feature>
<dbReference type="SUPFAM" id="SSF101898">
    <property type="entry name" value="NHL repeat"/>
    <property type="match status" value="1"/>
</dbReference>
<dbReference type="InterPro" id="IPR036128">
    <property type="entry name" value="Plus3-like_sf"/>
</dbReference>
<feature type="compositionally biased region" description="Low complexity" evidence="3">
    <location>
        <begin position="930"/>
        <end position="939"/>
    </location>
</feature>
<feature type="region of interest" description="Disordered" evidence="3">
    <location>
        <begin position="930"/>
        <end position="951"/>
    </location>
</feature>
<feature type="compositionally biased region" description="Acidic residues" evidence="3">
    <location>
        <begin position="80"/>
        <end position="110"/>
    </location>
</feature>
<dbReference type="Gene3D" id="3.90.70.200">
    <property type="entry name" value="Plus-3 domain"/>
    <property type="match status" value="1"/>
</dbReference>
<feature type="repeat" description="NHL" evidence="2">
    <location>
        <begin position="785"/>
        <end position="828"/>
    </location>
</feature>
<feature type="compositionally biased region" description="Low complexity" evidence="3">
    <location>
        <begin position="1"/>
        <end position="13"/>
    </location>
</feature>
<evidence type="ECO:0000256" key="2">
    <source>
        <dbReference type="PROSITE-ProRule" id="PRU00504"/>
    </source>
</evidence>
<keyword evidence="6" id="KW-1185">Reference proteome</keyword>
<accession>A0A2P6VPW3</accession>
<protein>
    <submittedName>
        <fullName evidence="5">RNA polymerase-associated RTF1</fullName>
    </submittedName>
</protein>
<feature type="domain" description="Plus3" evidence="4">
    <location>
        <begin position="271"/>
        <end position="421"/>
    </location>
</feature>
<dbReference type="GO" id="GO:0003677">
    <property type="term" value="F:DNA binding"/>
    <property type="evidence" value="ECO:0007669"/>
    <property type="project" value="InterPro"/>
</dbReference>
<dbReference type="PROSITE" id="PS51125">
    <property type="entry name" value="NHL"/>
    <property type="match status" value="2"/>
</dbReference>
<feature type="compositionally biased region" description="Low complexity" evidence="3">
    <location>
        <begin position="156"/>
        <end position="168"/>
    </location>
</feature>
<feature type="region of interest" description="Disordered" evidence="3">
    <location>
        <begin position="127"/>
        <end position="274"/>
    </location>
</feature>
<dbReference type="PROSITE" id="PS51360">
    <property type="entry name" value="PLUS3"/>
    <property type="match status" value="1"/>
</dbReference>
<reference evidence="5 6" key="1">
    <citation type="journal article" date="2018" name="Plant J.">
        <title>Genome sequences of Chlorella sorokiniana UTEX 1602 and Micractinium conductrix SAG 241.80: implications to maltose excretion by a green alga.</title>
        <authorList>
            <person name="Arriola M.B."/>
            <person name="Velmurugan N."/>
            <person name="Zhang Y."/>
            <person name="Plunkett M.H."/>
            <person name="Hondzo H."/>
            <person name="Barney B.M."/>
        </authorList>
    </citation>
    <scope>NUCLEOTIDE SEQUENCE [LARGE SCALE GENOMIC DNA]</scope>
    <source>
        <strain evidence="5 6">SAG 241.80</strain>
    </source>
</reference>
<evidence type="ECO:0000313" key="6">
    <source>
        <dbReference type="Proteomes" id="UP000239649"/>
    </source>
</evidence>
<evidence type="ECO:0000256" key="1">
    <source>
        <dbReference type="ARBA" id="ARBA00022737"/>
    </source>
</evidence>
<feature type="compositionally biased region" description="Basic and acidic residues" evidence="3">
    <location>
        <begin position="170"/>
        <end position="207"/>
    </location>
</feature>
<dbReference type="Proteomes" id="UP000239649">
    <property type="component" value="Unassembled WGS sequence"/>
</dbReference>
<feature type="region of interest" description="Disordered" evidence="3">
    <location>
        <begin position="1"/>
        <end position="114"/>
    </location>
</feature>
<dbReference type="OrthoDB" id="166375at2759"/>
<feature type="compositionally biased region" description="Acidic residues" evidence="3">
    <location>
        <begin position="208"/>
        <end position="218"/>
    </location>
</feature>
<dbReference type="EMBL" id="LHPF02000001">
    <property type="protein sequence ID" value="PSC76119.1"/>
    <property type="molecule type" value="Genomic_DNA"/>
</dbReference>
<evidence type="ECO:0000313" key="5">
    <source>
        <dbReference type="EMBL" id="PSC76119.1"/>
    </source>
</evidence>
<comment type="caution">
    <text evidence="5">The sequence shown here is derived from an EMBL/GenBank/DDBJ whole genome shotgun (WGS) entry which is preliminary data.</text>
</comment>
<dbReference type="AlphaFoldDB" id="A0A2P6VPW3"/>
<dbReference type="InterPro" id="IPR050952">
    <property type="entry name" value="TRIM-NHL_E3_ligases"/>
</dbReference>
<feature type="repeat" description="NHL" evidence="2">
    <location>
        <begin position="703"/>
        <end position="733"/>
    </location>
</feature>
<feature type="compositionally biased region" description="Basic and acidic residues" evidence="3">
    <location>
        <begin position="127"/>
        <end position="155"/>
    </location>
</feature>
<dbReference type="InterPro" id="IPR001258">
    <property type="entry name" value="NHL_repeat"/>
</dbReference>
<dbReference type="CDD" id="cd05819">
    <property type="entry name" value="NHL"/>
    <property type="match status" value="1"/>
</dbReference>
<proteinExistence type="predicted"/>
<dbReference type="SMART" id="SM00719">
    <property type="entry name" value="Plus3"/>
    <property type="match status" value="1"/>
</dbReference>
<gene>
    <name evidence="5" type="primary">g904</name>
    <name evidence="5" type="ORF">C2E20_0904</name>
</gene>
<dbReference type="Pfam" id="PF03126">
    <property type="entry name" value="Plus-3"/>
    <property type="match status" value="1"/>
</dbReference>
<dbReference type="Gene3D" id="2.120.10.30">
    <property type="entry name" value="TolB, C-terminal domain"/>
    <property type="match status" value="1"/>
</dbReference>
<dbReference type="InterPro" id="IPR004343">
    <property type="entry name" value="Plus-3_dom"/>
</dbReference>
<keyword evidence="1" id="KW-0677">Repeat</keyword>
<feature type="compositionally biased region" description="Acidic residues" evidence="3">
    <location>
        <begin position="264"/>
        <end position="274"/>
    </location>
</feature>
<dbReference type="PANTHER" id="PTHR24104:SF25">
    <property type="entry name" value="PROTEIN LIN-41"/>
    <property type="match status" value="1"/>
</dbReference>
<dbReference type="SUPFAM" id="SSF159042">
    <property type="entry name" value="Plus3-like"/>
    <property type="match status" value="1"/>
</dbReference>
<dbReference type="STRING" id="554055.A0A2P6VPW3"/>
<dbReference type="PANTHER" id="PTHR24104">
    <property type="entry name" value="E3 UBIQUITIN-PROTEIN LIGASE NHLRC1-RELATED"/>
    <property type="match status" value="1"/>
</dbReference>
<feature type="compositionally biased region" description="Acidic residues" evidence="3">
    <location>
        <begin position="28"/>
        <end position="46"/>
    </location>
</feature>
<feature type="region of interest" description="Disordered" evidence="3">
    <location>
        <begin position="552"/>
        <end position="585"/>
    </location>
</feature>
<feature type="compositionally biased region" description="Acidic residues" evidence="3">
    <location>
        <begin position="232"/>
        <end position="243"/>
    </location>
</feature>
<feature type="region of interest" description="Disordered" evidence="3">
    <location>
        <begin position="513"/>
        <end position="532"/>
    </location>
</feature>
<sequence length="993" mass="108093">MSDSESSLDSELLAVAGRKKRGRKDTDWQADEESSEEVSLDEESDWEDKKATSKKKGSASKPPARKRQARGRGGKKAASSDEEEEEEAEESSDDEDRLEIDDEDLIEDEEDRKRLAAMTELQREFELANRAEKRNAEMMRQKLLSKTEAKEERAQRAGAKAAKAVGRSKSGREEREEAAKKSAMEELKAARERKARGAEERAKRRESSEEEEEEEEEERKERRGRGRRDRSDSEEEGAVESDDDRSHEHGRRADLYARGPGMDRDEDEEDEAPVEDVKKIQVRRMKLEEWVNEPFFEETLPGCMVRLVASEQQMHDGTEIRKYMVAQVVAVETRPPGTYKDSGAPWKTPYPFGPSGQKTSKWILVERGTSQRFFPLAKVSNAGFTDLEFESWQRTLKDQHRPQVSRRTVKDVHERLVKANNYTYTAADVNRLLQEKKAKGTAPRNAALEKARLESLLEHARETGDTEAVANLEAQTAELAVVVEEEKKRRHKAGMADLNKRNMDANFKNALDNVSNRPGGASGTQAALTSAMDPFSRRATRPMIYWRTKVKTAEEEAEEAAGGGGAAPPAGEQQAAAEDGQQRQGKLDLDSIVDLSSLDLSALERPARMPPLARTLLGPTWRPDPLPPGARILSMDEYRASPEQYGVGSCVSTGDTAGSCTARAADACAASATSACADLRGLVRPAANVTFELAFMAGAATILQQPDAVAATPSGEVIVADVGDRRLQVFSAVDGAFLRTLGGPMLFFRIRGLGVHHATGCIYVADALMNRVVVLSPEGEVVAHFGHRGSGDGDLESPSGLTVDQSDGSVYVADRALGHPRVQRFSAAGDFQAWLAAAADLPPGTQPLSNPVGLAVDSQLGELYVLDGQRVMVLARDGTLLREWGGGVLKQPGGIAIGSEPPVVFISDGQRVLRFTTDGQLLWWFPHSNGGSSSSDSISGDGGGSDGGDSAVLVEGRGVAAAADGAVFVTDGKQDLLQKWVPSRGAGHDTPHV</sequence>
<feature type="compositionally biased region" description="Basic and acidic residues" evidence="3">
    <location>
        <begin position="244"/>
        <end position="255"/>
    </location>
</feature>
<name>A0A2P6VPW3_9CHLO</name>
<evidence type="ECO:0000256" key="3">
    <source>
        <dbReference type="SAM" id="MobiDB-lite"/>
    </source>
</evidence>